<dbReference type="Pfam" id="PF25873">
    <property type="entry name" value="WHD_MalT"/>
    <property type="match status" value="1"/>
</dbReference>
<reference evidence="5" key="2">
    <citation type="submission" date="2009-09" db="EMBL/GenBank/DDBJ databases">
        <title>Complete sequence of chromosome of Candidatus Accumulibacter phosphatis clade IIA str. UW-1.</title>
        <authorList>
            <consortium name="US DOE Joint Genome Institute"/>
            <person name="Martin H.G."/>
            <person name="Ivanova N."/>
            <person name="Kunin V."/>
            <person name="Warnecke F."/>
            <person name="Barry K."/>
            <person name="He S."/>
            <person name="Salamov A."/>
            <person name="Szeto E."/>
            <person name="Dalin E."/>
            <person name="Pangilinan J.L."/>
            <person name="Lapidus A."/>
            <person name="Lowry S."/>
            <person name="Kyrpides N.C."/>
            <person name="McMahon K.D."/>
            <person name="Hugenholtz P."/>
        </authorList>
    </citation>
    <scope>NUCLEOTIDE SEQUENCE [LARGE SCALE GENOMIC DNA]</scope>
    <source>
        <strain evidence="5">UW-1</strain>
    </source>
</reference>
<dbReference type="eggNOG" id="COG2909">
    <property type="taxonomic scope" value="Bacteria"/>
</dbReference>
<keyword evidence="3" id="KW-0804">Transcription</keyword>
<dbReference type="PANTHER" id="PTHR44688">
    <property type="entry name" value="DNA-BINDING TRANSCRIPTIONAL ACTIVATOR DEVR_DOSR"/>
    <property type="match status" value="1"/>
</dbReference>
<dbReference type="InterPro" id="IPR036388">
    <property type="entry name" value="WH-like_DNA-bd_sf"/>
</dbReference>
<keyword evidence="1" id="KW-0805">Transcription regulation</keyword>
<dbReference type="SUPFAM" id="SSF48452">
    <property type="entry name" value="TPR-like"/>
    <property type="match status" value="1"/>
</dbReference>
<dbReference type="AlphaFoldDB" id="C7RL93"/>
<dbReference type="SMART" id="SM00421">
    <property type="entry name" value="HTH_LUXR"/>
    <property type="match status" value="1"/>
</dbReference>
<evidence type="ECO:0000313" key="5">
    <source>
        <dbReference type="EMBL" id="ACV37042.1"/>
    </source>
</evidence>
<dbReference type="SUPFAM" id="SSF52540">
    <property type="entry name" value="P-loop containing nucleoside triphosphate hydrolases"/>
    <property type="match status" value="1"/>
</dbReference>
<dbReference type="InterPro" id="IPR000792">
    <property type="entry name" value="Tscrpt_reg_LuxR_C"/>
</dbReference>
<dbReference type="GO" id="GO:0003677">
    <property type="term" value="F:DNA binding"/>
    <property type="evidence" value="ECO:0007669"/>
    <property type="project" value="UniProtKB-KW"/>
</dbReference>
<dbReference type="Gene3D" id="1.10.10.10">
    <property type="entry name" value="Winged helix-like DNA-binding domain superfamily/Winged helix DNA-binding domain"/>
    <property type="match status" value="1"/>
</dbReference>
<dbReference type="PROSITE" id="PS50043">
    <property type="entry name" value="HTH_LUXR_2"/>
    <property type="match status" value="1"/>
</dbReference>
<dbReference type="GO" id="GO:0006355">
    <property type="term" value="P:regulation of DNA-templated transcription"/>
    <property type="evidence" value="ECO:0007669"/>
    <property type="project" value="InterPro"/>
</dbReference>
<organism evidence="5">
    <name type="scientific">Accumulibacter regalis</name>
    <dbReference type="NCBI Taxonomy" id="522306"/>
    <lineage>
        <taxon>Bacteria</taxon>
        <taxon>Pseudomonadati</taxon>
        <taxon>Pseudomonadota</taxon>
        <taxon>Betaproteobacteria</taxon>
        <taxon>Candidatus Accumulibacter</taxon>
    </lineage>
</organism>
<dbReference type="Pfam" id="PF13191">
    <property type="entry name" value="AAA_16"/>
    <property type="match status" value="1"/>
</dbReference>
<dbReference type="HOGENOM" id="CLU_006325_2_0_4"/>
<dbReference type="EMBL" id="CP001715">
    <property type="protein sequence ID" value="ACV37042.1"/>
    <property type="molecule type" value="Genomic_DNA"/>
</dbReference>
<dbReference type="Gene3D" id="3.40.50.300">
    <property type="entry name" value="P-loop containing nucleotide triphosphate hydrolases"/>
    <property type="match status" value="1"/>
</dbReference>
<dbReference type="CDD" id="cd06170">
    <property type="entry name" value="LuxR_C_like"/>
    <property type="match status" value="1"/>
</dbReference>
<accession>C7RL93</accession>
<dbReference type="InterPro" id="IPR016032">
    <property type="entry name" value="Sig_transdc_resp-reg_C-effctor"/>
</dbReference>
<reference evidence="5" key="1">
    <citation type="submission" date="2009-08" db="EMBL/GenBank/DDBJ databases">
        <authorList>
            <consortium name="US DOE Joint Genome Institute"/>
            <person name="Lucas S."/>
            <person name="Copeland A."/>
            <person name="Lapidus A."/>
            <person name="Glavina del Rio T."/>
            <person name="Dalin E."/>
            <person name="Tice H."/>
            <person name="Bruce D."/>
            <person name="Barry K."/>
            <person name="Pitluck S."/>
            <person name="Lowry S."/>
            <person name="Larimer F."/>
            <person name="Land M."/>
            <person name="Hauser L."/>
            <person name="Kyrpides N."/>
            <person name="Ivanova N."/>
            <person name="McMahon K.D."/>
            <person name="Hugenholtz P."/>
        </authorList>
    </citation>
    <scope>NUCLEOTIDE SEQUENCE</scope>
    <source>
        <strain evidence="5">UW-1</strain>
    </source>
</reference>
<evidence type="ECO:0000256" key="1">
    <source>
        <dbReference type="ARBA" id="ARBA00023015"/>
    </source>
</evidence>
<dbReference type="InterPro" id="IPR059106">
    <property type="entry name" value="WHD_MalT"/>
</dbReference>
<sequence>MIENPPLASVQIVRSKLRRPRVVADFVARSELLRLLDAGSELPLTLLSAPAGYGKTSLLVHWLEGRDAAAAWLSLDRDDSEPMIFASYFVAALRSVFPAACAETLACLNASPPPSLATLAGSLSNALEALPAPLVLVLDGYQHVDSPSTQALLDRLLAHPASGLRLVISTRQDPRLSLGALRVREAMVEIRVPDLQFDERASATLIERCAGRAVSGEDLLHLQACTEGWPVGVRLAALALRNGDDAAAGLARSLSGESPQLQQYFVEELLADQTAGTVDCLLRTSILDRFCAPLCDAVLWEGAALGETLVSQALLRVVSSGAMLCTVIDDGRHWYRYRRLFREFLQRQLSLRCTPADIAELHHRAAAWLATQGLLEEAIPHALAGDGGAAAGQLLARHRNLLLGREQRWRLDRCLRLLPPDTVEGDPELLVMKAWLMYHQGRHVEISAVVDRIEALIDSTVAGIQLPGSEALRGHLLALRSLHAYLEGQAGSAVALAEQALQRLPVACVHAHVTAQALLAGGRQAAGDLAGARDGIRQALAHAAGPIDACQAPLVATLCLIDWMAADLSALQWTADQYYNLGDARFASEANAALGRYFLGLVQYQRNELSLAEATLLPALAPEQAPRLGYRTEMSFLLAAVYQALGQADRARAIVDAVCERLAEKADLPALFRARACQADLALRQGRLAEAQDWARSFDPGPVQFVYRFFSAPHLTLARVWIAEGSDESRKQAARLLQLLEAQLTSRHNVRFLAEALALQALLEYALGDESAAVERLGRALALTRTGGFIRLFVDLGQELVKPLKLLEASIGNARYAGQILAALNDDWLVTAGRQQVGADLTRRELKILKLLAVRLSNIEISEELCISRATVKRHTQNIYRKLRASSRREAVVRARTLNILVDG</sequence>
<proteinExistence type="predicted"/>
<gene>
    <name evidence="5" type="ordered locus">CAP2UW1_3792</name>
</gene>
<dbReference type="InterPro" id="IPR011990">
    <property type="entry name" value="TPR-like_helical_dom_sf"/>
</dbReference>
<dbReference type="InterPro" id="IPR027417">
    <property type="entry name" value="P-loop_NTPase"/>
</dbReference>
<dbReference type="InterPro" id="IPR041664">
    <property type="entry name" value="AAA_16"/>
</dbReference>
<keyword evidence="2" id="KW-0238">DNA-binding</keyword>
<protein>
    <submittedName>
        <fullName evidence="5">ATP-dependent transcriptional regulator, MalT-like, LuxR family</fullName>
    </submittedName>
</protein>
<dbReference type="SUPFAM" id="SSF46894">
    <property type="entry name" value="C-terminal effector domain of the bipartite response regulators"/>
    <property type="match status" value="1"/>
</dbReference>
<dbReference type="STRING" id="522306.CAP2UW1_3792"/>
<dbReference type="PANTHER" id="PTHR44688:SF16">
    <property type="entry name" value="DNA-BINDING TRANSCRIPTIONAL ACTIVATOR DEVR_DOSR"/>
    <property type="match status" value="1"/>
</dbReference>
<feature type="domain" description="HTH luxR-type" evidence="4">
    <location>
        <begin position="834"/>
        <end position="899"/>
    </location>
</feature>
<evidence type="ECO:0000259" key="4">
    <source>
        <dbReference type="PROSITE" id="PS50043"/>
    </source>
</evidence>
<dbReference type="PRINTS" id="PR00038">
    <property type="entry name" value="HTHLUXR"/>
</dbReference>
<dbReference type="Pfam" id="PF00196">
    <property type="entry name" value="GerE"/>
    <property type="match status" value="1"/>
</dbReference>
<evidence type="ECO:0000256" key="3">
    <source>
        <dbReference type="ARBA" id="ARBA00023163"/>
    </source>
</evidence>
<dbReference type="KEGG" id="app:CAP2UW1_3792"/>
<dbReference type="InterPro" id="IPR041617">
    <property type="entry name" value="TPR_MalT"/>
</dbReference>
<dbReference type="Gene3D" id="1.25.40.10">
    <property type="entry name" value="Tetratricopeptide repeat domain"/>
    <property type="match status" value="1"/>
</dbReference>
<dbReference type="OrthoDB" id="134985at2"/>
<evidence type="ECO:0000256" key="2">
    <source>
        <dbReference type="ARBA" id="ARBA00023125"/>
    </source>
</evidence>
<dbReference type="Pfam" id="PF17874">
    <property type="entry name" value="TPR_MalT"/>
    <property type="match status" value="1"/>
</dbReference>
<name>C7RL93_ACCRE</name>